<gene>
    <name evidence="1" type="ORF">HPB47_024248</name>
</gene>
<comment type="caution">
    <text evidence="1">The sequence shown here is derived from an EMBL/GenBank/DDBJ whole genome shotgun (WGS) entry which is preliminary data.</text>
</comment>
<organism evidence="1 2">
    <name type="scientific">Ixodes persulcatus</name>
    <name type="common">Taiga tick</name>
    <dbReference type="NCBI Taxonomy" id="34615"/>
    <lineage>
        <taxon>Eukaryota</taxon>
        <taxon>Metazoa</taxon>
        <taxon>Ecdysozoa</taxon>
        <taxon>Arthropoda</taxon>
        <taxon>Chelicerata</taxon>
        <taxon>Arachnida</taxon>
        <taxon>Acari</taxon>
        <taxon>Parasitiformes</taxon>
        <taxon>Ixodida</taxon>
        <taxon>Ixodoidea</taxon>
        <taxon>Ixodidae</taxon>
        <taxon>Ixodinae</taxon>
        <taxon>Ixodes</taxon>
    </lineage>
</organism>
<dbReference type="EMBL" id="JABSTQ010009481">
    <property type="protein sequence ID" value="KAG0428788.1"/>
    <property type="molecule type" value="Genomic_DNA"/>
</dbReference>
<reference evidence="1 2" key="1">
    <citation type="journal article" date="2020" name="Cell">
        <title>Large-Scale Comparative Analyses of Tick Genomes Elucidate Their Genetic Diversity and Vector Capacities.</title>
        <authorList>
            <consortium name="Tick Genome and Microbiome Consortium (TIGMIC)"/>
            <person name="Jia N."/>
            <person name="Wang J."/>
            <person name="Shi W."/>
            <person name="Du L."/>
            <person name="Sun Y."/>
            <person name="Zhan W."/>
            <person name="Jiang J.F."/>
            <person name="Wang Q."/>
            <person name="Zhang B."/>
            <person name="Ji P."/>
            <person name="Bell-Sakyi L."/>
            <person name="Cui X.M."/>
            <person name="Yuan T.T."/>
            <person name="Jiang B.G."/>
            <person name="Yang W.F."/>
            <person name="Lam T.T."/>
            <person name="Chang Q.C."/>
            <person name="Ding S.J."/>
            <person name="Wang X.J."/>
            <person name="Zhu J.G."/>
            <person name="Ruan X.D."/>
            <person name="Zhao L."/>
            <person name="Wei J.T."/>
            <person name="Ye R.Z."/>
            <person name="Que T.C."/>
            <person name="Du C.H."/>
            <person name="Zhou Y.H."/>
            <person name="Cheng J.X."/>
            <person name="Dai P.F."/>
            <person name="Guo W.B."/>
            <person name="Han X.H."/>
            <person name="Huang E.J."/>
            <person name="Li L.F."/>
            <person name="Wei W."/>
            <person name="Gao Y.C."/>
            <person name="Liu J.Z."/>
            <person name="Shao H.Z."/>
            <person name="Wang X."/>
            <person name="Wang C.C."/>
            <person name="Yang T.C."/>
            <person name="Huo Q.B."/>
            <person name="Li W."/>
            <person name="Chen H.Y."/>
            <person name="Chen S.E."/>
            <person name="Zhou L.G."/>
            <person name="Ni X.B."/>
            <person name="Tian J.H."/>
            <person name="Sheng Y."/>
            <person name="Liu T."/>
            <person name="Pan Y.S."/>
            <person name="Xia L.Y."/>
            <person name="Li J."/>
            <person name="Zhao F."/>
            <person name="Cao W.C."/>
        </authorList>
    </citation>
    <scope>NUCLEOTIDE SEQUENCE [LARGE SCALE GENOMIC DNA]</scope>
    <source>
        <strain evidence="1">Iper-2018</strain>
    </source>
</reference>
<sequence>MEWLSLLYLAVASALAAYLLTLLPRKRSLPKGVKLAPGPSGLPLLGHLPFIAKSIHEVKCRDWAKIYGPIVRINMCYLDVVVLNDLESIRDYFCKPEVLNRPSNWLFKLSGIKGLGLMNGHQWRDNRRFSMHVMRDLGYGKTHMEQHVIQWYPTAHPYQCAVGYPTTHCLTPQEESQYLAGKIAEAKGEPVVLEKYLNPSASNIMSALLFGARYPYEDPRRTLLDNNMTRIVRILSSGSVVAFPPAWFHKVAGMVPFLVNGIVRSITQNMVDFVRKEIKQHLDTLEEHTNRDFIDGYLKKITKHNHEPETNYTTDFLVGNIMSFFIAGSNTVAVSIQWHLLNFAKNQDTLQARVHREIDEVIGRERRPAWDDRHLMPFTIATIWEMYRWRTNSPFGLPRGAEEDTHFGEYFIPKGTVVLSNLWAVHMDPDIWKNPEEFNPCRFLTEDGSRLAPKPDHLIPFALGKRMCPGETLSTMEIFLFLTTLLQKYRVDAEEGREVELACDGAMSHPIPGQRLRFLAR</sequence>
<proteinExistence type="predicted"/>
<name>A0AC60Q4U0_IXOPE</name>
<protein>
    <submittedName>
        <fullName evidence="1">Uncharacterized protein</fullName>
    </submittedName>
</protein>
<accession>A0AC60Q4U0</accession>
<keyword evidence="2" id="KW-1185">Reference proteome</keyword>
<evidence type="ECO:0000313" key="2">
    <source>
        <dbReference type="Proteomes" id="UP000805193"/>
    </source>
</evidence>
<evidence type="ECO:0000313" key="1">
    <source>
        <dbReference type="EMBL" id="KAG0428788.1"/>
    </source>
</evidence>
<dbReference type="Proteomes" id="UP000805193">
    <property type="component" value="Unassembled WGS sequence"/>
</dbReference>